<evidence type="ECO:0000256" key="4">
    <source>
        <dbReference type="ARBA" id="ARBA00023136"/>
    </source>
</evidence>
<keyword evidence="5 7" id="KW-0456">Lyase</keyword>
<protein>
    <recommendedName>
        <fullName evidence="7">Endolytic murein transglycosylase</fullName>
        <ecNumber evidence="7">4.2.2.29</ecNumber>
    </recommendedName>
    <alternativeName>
        <fullName evidence="7">Peptidoglycan lytic transglycosylase</fullName>
    </alternativeName>
    <alternativeName>
        <fullName evidence="7">Peptidoglycan polymerization terminase</fullName>
    </alternativeName>
</protein>
<accession>A0A8F1MA38</accession>
<evidence type="ECO:0000256" key="7">
    <source>
        <dbReference type="HAMAP-Rule" id="MF_02065"/>
    </source>
</evidence>
<dbReference type="InterPro" id="IPR003770">
    <property type="entry name" value="MLTG-like"/>
</dbReference>
<dbReference type="AlphaFoldDB" id="A0A8F1MA38"/>
<sequence length="358" mass="39585">MKIRKRRIWLLVLSIVVAIAGIGALGATVWYKQMLSPADVNSQQAFRINIKEGMGSSDIAKTLEDNKIIKNSLAFSIYTRIHNSASKFKAGVYSVKASQSVDEIINHLTSGKTDEIAITFYPGSTLNKKMKNSDGREVESVLLKAGFSDDQIKKAFAAKYDSLVFAGRPENAGLEGYIYGETFYISPDETAEQVLQRSIDHLEKIVKKYNLEEKFKARGLTLYQGITLASIIQRESIGCGSGVETCEDQRKIASVFYNRLKANMPLGSDVTYQYIADKTGVERSPNLKSPYNTRIQKGLTPGPIASPSLSALNAAADPINSDYLYFLSGDDDITYFAKTNEEHEANVKAHCQKKCQIS</sequence>
<dbReference type="Proteomes" id="UP000677117">
    <property type="component" value="Chromosome"/>
</dbReference>
<reference evidence="8" key="1">
    <citation type="submission" date="2021-06" db="EMBL/GenBank/DDBJ databases">
        <title>An adapted protocol for Saccharibacteria cultivation: two new species join this phylum of Candidate Phyla Radiations.</title>
        <authorList>
            <person name="Ibrahim A."/>
            <person name="Maatouk M."/>
            <person name="Raoult D."/>
            <person name="Bittar F."/>
        </authorList>
    </citation>
    <scope>NUCLEOTIDE SEQUENCE</scope>
    <source>
        <strain evidence="8">IHU2</strain>
    </source>
</reference>
<comment type="function">
    <text evidence="7">Functions as a peptidoglycan terminase that cleaves nascent peptidoglycan strands endolytically to terminate their elongation.</text>
</comment>
<evidence type="ECO:0000256" key="2">
    <source>
        <dbReference type="ARBA" id="ARBA00022692"/>
    </source>
</evidence>
<dbReference type="NCBIfam" id="TIGR00247">
    <property type="entry name" value="endolytic transglycosylase MltG"/>
    <property type="match status" value="1"/>
</dbReference>
<comment type="catalytic activity">
    <reaction evidence="7">
        <text>a peptidoglycan chain = a peptidoglycan chain with N-acetyl-1,6-anhydromuramyl-[peptide] at the reducing end + a peptidoglycan chain with N-acetylglucosamine at the non-reducing end.</text>
        <dbReference type="EC" id="4.2.2.29"/>
    </reaction>
</comment>
<dbReference type="RefSeq" id="WP_232736030.1">
    <property type="nucleotide sequence ID" value="NZ_CP076459.1"/>
</dbReference>
<dbReference type="HAMAP" id="MF_02065">
    <property type="entry name" value="MltG"/>
    <property type="match status" value="1"/>
</dbReference>
<dbReference type="Pfam" id="PF02618">
    <property type="entry name" value="YceG"/>
    <property type="match status" value="1"/>
</dbReference>
<dbReference type="EC" id="4.2.2.29" evidence="7"/>
<keyword evidence="9" id="KW-1185">Reference proteome</keyword>
<name>A0A8F1MA38_9BACT</name>
<comment type="similarity">
    <text evidence="7">Belongs to the transglycosylase MltG family.</text>
</comment>
<keyword evidence="6 7" id="KW-0961">Cell wall biogenesis/degradation</keyword>
<organism evidence="8 9">
    <name type="scientific">Candidatus Minimicrobia vallesae</name>
    <dbReference type="NCBI Taxonomy" id="2841264"/>
    <lineage>
        <taxon>Bacteria</taxon>
        <taxon>Candidatus Saccharimonadota</taxon>
        <taxon>Candidatus Saccharimonadota incertae sedis</taxon>
        <taxon>Candidatus Minimicrobia</taxon>
    </lineage>
</organism>
<dbReference type="EMBL" id="CP076459">
    <property type="protein sequence ID" value="QWQ31239.1"/>
    <property type="molecule type" value="Genomic_DNA"/>
</dbReference>
<keyword evidence="4 7" id="KW-0472">Membrane</keyword>
<evidence type="ECO:0000256" key="6">
    <source>
        <dbReference type="ARBA" id="ARBA00023316"/>
    </source>
</evidence>
<proteinExistence type="inferred from homology"/>
<dbReference type="GO" id="GO:0005886">
    <property type="term" value="C:plasma membrane"/>
    <property type="evidence" value="ECO:0007669"/>
    <property type="project" value="UniProtKB-UniRule"/>
</dbReference>
<keyword evidence="2 7" id="KW-0812">Transmembrane</keyword>
<dbReference type="GO" id="GO:0008932">
    <property type="term" value="F:lytic endotransglycosylase activity"/>
    <property type="evidence" value="ECO:0007669"/>
    <property type="project" value="UniProtKB-UniRule"/>
</dbReference>
<evidence type="ECO:0000313" key="9">
    <source>
        <dbReference type="Proteomes" id="UP000677117"/>
    </source>
</evidence>
<dbReference type="PANTHER" id="PTHR30518:SF2">
    <property type="entry name" value="ENDOLYTIC MUREIN TRANSGLYCOSYLASE"/>
    <property type="match status" value="1"/>
</dbReference>
<evidence type="ECO:0000313" key="8">
    <source>
        <dbReference type="EMBL" id="QWQ31239.1"/>
    </source>
</evidence>
<dbReference type="Gene3D" id="3.30.1490.480">
    <property type="entry name" value="Endolytic murein transglycosylase"/>
    <property type="match status" value="1"/>
</dbReference>
<evidence type="ECO:0000256" key="5">
    <source>
        <dbReference type="ARBA" id="ARBA00023239"/>
    </source>
</evidence>
<feature type="site" description="Important for catalytic activity" evidence="7">
    <location>
        <position position="235"/>
    </location>
</feature>
<dbReference type="PANTHER" id="PTHR30518">
    <property type="entry name" value="ENDOLYTIC MUREIN TRANSGLYCOSYLASE"/>
    <property type="match status" value="1"/>
</dbReference>
<keyword evidence="1 7" id="KW-1003">Cell membrane</keyword>
<dbReference type="GO" id="GO:0009252">
    <property type="term" value="P:peptidoglycan biosynthetic process"/>
    <property type="evidence" value="ECO:0007669"/>
    <property type="project" value="UniProtKB-UniRule"/>
</dbReference>
<gene>
    <name evidence="7 8" type="primary">mltG</name>
    <name evidence="8" type="ORF">KOY49_03570</name>
</gene>
<evidence type="ECO:0000256" key="3">
    <source>
        <dbReference type="ARBA" id="ARBA00022989"/>
    </source>
</evidence>
<keyword evidence="3 7" id="KW-1133">Transmembrane helix</keyword>
<dbReference type="GO" id="GO:0071555">
    <property type="term" value="P:cell wall organization"/>
    <property type="evidence" value="ECO:0007669"/>
    <property type="project" value="UniProtKB-KW"/>
</dbReference>
<dbReference type="KEGG" id="mvl:KOY49_03570"/>
<evidence type="ECO:0000256" key="1">
    <source>
        <dbReference type="ARBA" id="ARBA00022475"/>
    </source>
</evidence>